<proteinExistence type="predicted"/>
<comment type="caution">
    <text evidence="1">The sequence shown here is derived from an EMBL/GenBank/DDBJ whole genome shotgun (WGS) entry which is preliminary data.</text>
</comment>
<dbReference type="OrthoDB" id="1093774at2"/>
<dbReference type="RefSeq" id="WP_002696117.1">
    <property type="nucleotide sequence ID" value="NZ_AAWS01000010.1"/>
</dbReference>
<name>A1ZJA8_MICM2</name>
<evidence type="ECO:0000313" key="1">
    <source>
        <dbReference type="EMBL" id="EAY29644.1"/>
    </source>
</evidence>
<accession>A1ZJA8</accession>
<sequence length="261" mass="30080">MTNVKYYILWLFFLVGACTSSPENNTNQDNLHQHHKLHPKAAIDTAQQRQMVDSLYQRLQRAYETKSTIRLNTFVQDWAAYSAKQAQSYPTSDTIAQALIQVFMAMLSSNDFTSVDWKSYQHKVLFTDAKYLLMQGSVPYSIGFAKNAHRDTLRNFSLPIKYPNLTMLYCDEVYTQAFSRFLAKDIDYSKKSFLGKILTLPPWAINSIGSQASIERIQLNHELTGAVVDYYLGNLIIKSWLMKQGNDWVIVRSIQNLAEYD</sequence>
<protein>
    <submittedName>
        <fullName evidence="1">Lipoprotein, putative</fullName>
    </submittedName>
</protein>
<reference evidence="1 2" key="1">
    <citation type="submission" date="2007-01" db="EMBL/GenBank/DDBJ databases">
        <authorList>
            <person name="Haygood M."/>
            <person name="Podell S."/>
            <person name="Anderson C."/>
            <person name="Hopkinson B."/>
            <person name="Roe K."/>
            <person name="Barbeau K."/>
            <person name="Gaasterland T."/>
            <person name="Ferriera S."/>
            <person name="Johnson J."/>
            <person name="Kravitz S."/>
            <person name="Beeson K."/>
            <person name="Sutton G."/>
            <person name="Rogers Y.-H."/>
            <person name="Friedman R."/>
            <person name="Frazier M."/>
            <person name="Venter J.C."/>
        </authorList>
    </citation>
    <scope>NUCLEOTIDE SEQUENCE [LARGE SCALE GENOMIC DNA]</scope>
    <source>
        <strain evidence="1 2">ATCC 23134</strain>
    </source>
</reference>
<gene>
    <name evidence="1" type="ORF">M23134_00528</name>
</gene>
<keyword evidence="2" id="KW-1185">Reference proteome</keyword>
<organism evidence="1 2">
    <name type="scientific">Microscilla marina ATCC 23134</name>
    <dbReference type="NCBI Taxonomy" id="313606"/>
    <lineage>
        <taxon>Bacteria</taxon>
        <taxon>Pseudomonadati</taxon>
        <taxon>Bacteroidota</taxon>
        <taxon>Cytophagia</taxon>
        <taxon>Cytophagales</taxon>
        <taxon>Microscillaceae</taxon>
        <taxon>Microscilla</taxon>
    </lineage>
</organism>
<dbReference type="AlphaFoldDB" id="A1ZJA8"/>
<dbReference type="PROSITE" id="PS51257">
    <property type="entry name" value="PROKAR_LIPOPROTEIN"/>
    <property type="match status" value="1"/>
</dbReference>
<dbReference type="EMBL" id="AAWS01000010">
    <property type="protein sequence ID" value="EAY29644.1"/>
    <property type="molecule type" value="Genomic_DNA"/>
</dbReference>
<keyword evidence="1" id="KW-0449">Lipoprotein</keyword>
<dbReference type="eggNOG" id="ENOG502ZRHQ">
    <property type="taxonomic scope" value="Bacteria"/>
</dbReference>
<evidence type="ECO:0000313" key="2">
    <source>
        <dbReference type="Proteomes" id="UP000004095"/>
    </source>
</evidence>
<dbReference type="Proteomes" id="UP000004095">
    <property type="component" value="Unassembled WGS sequence"/>
</dbReference>